<dbReference type="EMBL" id="JBBMFT010000005">
    <property type="protein sequence ID" value="MEQ2456784.1"/>
    <property type="molecule type" value="Genomic_DNA"/>
</dbReference>
<evidence type="ECO:0000256" key="1">
    <source>
        <dbReference type="ARBA" id="ARBA00001962"/>
    </source>
</evidence>
<dbReference type="InterPro" id="IPR024935">
    <property type="entry name" value="Rubredoxin_dom"/>
</dbReference>
<feature type="domain" description="Rubredoxin-like" evidence="8">
    <location>
        <begin position="409"/>
        <end position="460"/>
    </location>
</feature>
<comment type="caution">
    <text evidence="9">The sequence shown here is derived from an EMBL/GenBank/DDBJ whole genome shotgun (WGS) entry which is preliminary data.</text>
</comment>
<evidence type="ECO:0000256" key="3">
    <source>
        <dbReference type="ARBA" id="ARBA00022448"/>
    </source>
</evidence>
<dbReference type="SMART" id="SM00849">
    <property type="entry name" value="Lactamase_B"/>
    <property type="match status" value="1"/>
</dbReference>
<dbReference type="PANTHER" id="PTHR32145:SF11">
    <property type="entry name" value="DIFLAVIN FLAVOPROTEIN A 2-RELATED"/>
    <property type="match status" value="1"/>
</dbReference>
<name>A0ABV1EQB3_9FIRM</name>
<dbReference type="SUPFAM" id="SSF57802">
    <property type="entry name" value="Rubredoxin-like"/>
    <property type="match status" value="1"/>
</dbReference>
<dbReference type="Gene3D" id="3.60.15.10">
    <property type="entry name" value="Ribonuclease Z/Hydroxyacylglutathione hydrolase-like"/>
    <property type="match status" value="1"/>
</dbReference>
<dbReference type="InterPro" id="IPR008254">
    <property type="entry name" value="Flavodoxin/NO_synth"/>
</dbReference>
<organism evidence="9 10">
    <name type="scientific">Flavonifractor hominis</name>
    <dbReference type="NCBI Taxonomy" id="3133178"/>
    <lineage>
        <taxon>Bacteria</taxon>
        <taxon>Bacillati</taxon>
        <taxon>Bacillota</taxon>
        <taxon>Clostridia</taxon>
        <taxon>Eubacteriales</taxon>
        <taxon>Oscillospiraceae</taxon>
        <taxon>Flavonifractor</taxon>
    </lineage>
</organism>
<keyword evidence="5" id="KW-0249">Electron transport</keyword>
<dbReference type="InterPro" id="IPR051285">
    <property type="entry name" value="NADH_oxidoreductase_modular"/>
</dbReference>
<dbReference type="PANTHER" id="PTHR32145">
    <property type="entry name" value="DIFLAVIN FLAVOPROTEIN A 2-RELATED"/>
    <property type="match status" value="1"/>
</dbReference>
<comment type="similarity">
    <text evidence="2">In the N-terminal section; belongs to the zinc metallo-hydrolase group 3 family.</text>
</comment>
<dbReference type="RefSeq" id="WP_349140486.1">
    <property type="nucleotide sequence ID" value="NZ_JBBMFT010000005.1"/>
</dbReference>
<dbReference type="InterPro" id="IPR045761">
    <property type="entry name" value="ODP_dom"/>
</dbReference>
<dbReference type="PROSITE" id="PS50903">
    <property type="entry name" value="RUBREDOXIN_LIKE"/>
    <property type="match status" value="1"/>
</dbReference>
<keyword evidence="3" id="KW-0813">Transport</keyword>
<dbReference type="InterPro" id="IPR029039">
    <property type="entry name" value="Flavoprotein-like_sf"/>
</dbReference>
<evidence type="ECO:0000259" key="7">
    <source>
        <dbReference type="PROSITE" id="PS50902"/>
    </source>
</evidence>
<dbReference type="PIRSF" id="PIRSF005243">
    <property type="entry name" value="ROO"/>
    <property type="match status" value="1"/>
</dbReference>
<dbReference type="PROSITE" id="PS50902">
    <property type="entry name" value="FLAVODOXIN_LIKE"/>
    <property type="match status" value="1"/>
</dbReference>
<dbReference type="Proteomes" id="UP001440599">
    <property type="component" value="Unassembled WGS sequence"/>
</dbReference>
<dbReference type="Pfam" id="PF19583">
    <property type="entry name" value="ODP"/>
    <property type="match status" value="1"/>
</dbReference>
<evidence type="ECO:0000256" key="6">
    <source>
        <dbReference type="ARBA" id="ARBA00023004"/>
    </source>
</evidence>
<keyword evidence="6" id="KW-0408">Iron</keyword>
<proteinExistence type="inferred from homology"/>
<dbReference type="InterPro" id="IPR016440">
    <property type="entry name" value="Rubredoxin-O_OxRdtase"/>
</dbReference>
<evidence type="ECO:0000256" key="4">
    <source>
        <dbReference type="ARBA" id="ARBA00022723"/>
    </source>
</evidence>
<dbReference type="Pfam" id="PF00301">
    <property type="entry name" value="Rubredoxin"/>
    <property type="match status" value="1"/>
</dbReference>
<reference evidence="9 10" key="1">
    <citation type="submission" date="2024-03" db="EMBL/GenBank/DDBJ databases">
        <title>Human intestinal bacterial collection.</title>
        <authorList>
            <person name="Pauvert C."/>
            <person name="Hitch T.C.A."/>
            <person name="Clavel T."/>
        </authorList>
    </citation>
    <scope>NUCLEOTIDE SEQUENCE [LARGE SCALE GENOMIC DNA]</scope>
    <source>
        <strain evidence="9 10">CLA-AP-H34</strain>
    </source>
</reference>
<protein>
    <submittedName>
        <fullName evidence="9">Rubredoxin</fullName>
    </submittedName>
</protein>
<evidence type="ECO:0000313" key="10">
    <source>
        <dbReference type="Proteomes" id="UP001440599"/>
    </source>
</evidence>
<dbReference type="InterPro" id="IPR024934">
    <property type="entry name" value="Rubredoxin-like_dom"/>
</dbReference>
<dbReference type="SUPFAM" id="SSF56281">
    <property type="entry name" value="Metallo-hydrolase/oxidoreductase"/>
    <property type="match status" value="1"/>
</dbReference>
<dbReference type="SUPFAM" id="SSF52218">
    <property type="entry name" value="Flavoproteins"/>
    <property type="match status" value="1"/>
</dbReference>
<dbReference type="InterPro" id="IPR001279">
    <property type="entry name" value="Metallo-B-lactamas"/>
</dbReference>
<comment type="cofactor">
    <cofactor evidence="1">
        <name>Fe cation</name>
        <dbReference type="ChEBI" id="CHEBI:24875"/>
    </cofactor>
</comment>
<dbReference type="PROSITE" id="PS00202">
    <property type="entry name" value="RUBREDOXIN"/>
    <property type="match status" value="1"/>
</dbReference>
<evidence type="ECO:0000256" key="5">
    <source>
        <dbReference type="ARBA" id="ARBA00022982"/>
    </source>
</evidence>
<dbReference type="Gene3D" id="2.20.28.10">
    <property type="match status" value="1"/>
</dbReference>
<dbReference type="InterPro" id="IPR036866">
    <property type="entry name" value="RibonucZ/Hydroxyglut_hydro"/>
</dbReference>
<dbReference type="CDD" id="cd00730">
    <property type="entry name" value="rubredoxin"/>
    <property type="match status" value="1"/>
</dbReference>
<evidence type="ECO:0000313" key="9">
    <source>
        <dbReference type="EMBL" id="MEQ2456784.1"/>
    </source>
</evidence>
<keyword evidence="4" id="KW-0479">Metal-binding</keyword>
<sequence length="461" mass="50498">MSAIKLRENLWSVGVLNPALRVFDVVMEAKYGTSYNAYLLTGEKNVLIETVHLDYFDEYLDNIRQVLPVEQVDYLIMNHNEPDHSGSVARLVELCPKLEVIATKAGKKHLQDITNLDLPCRAVGAGDTLDLGGGRVLEFIPAPLLHWADTMFTWDKTGKTLFTCDFLGAHYCEPTMLDRHIHARKAYEEEFRHYYECIMGPFKPNVLAGLDKMPAETELVCTSHGPCLSDTIQWAKDLYRQWSTPEPKPRRRAFVVYASAYGYTGMLADAAARALEEEGYEVVTADVTEQPLSFCAEQANRADVLLVGAPTINRAAPKPVWDVLTSIDPIHLKGCAAGAFGAYGWSGEAAPMLHTFLKGLRYAAPEAPFRVLFRPTEADLAAMADYARSVAALCTSKVDEPPAAAPAAGGKWVCALCGYIYDPAEGDPAHGIAPGTAFADLPASWSCPLCGVDKGMFKQAD</sequence>
<dbReference type="CDD" id="cd07709">
    <property type="entry name" value="flavodiiron_proteins_MBL-fold"/>
    <property type="match status" value="1"/>
</dbReference>
<dbReference type="InterPro" id="IPR018527">
    <property type="entry name" value="Rubredoxin_Fe_BS"/>
</dbReference>
<dbReference type="PRINTS" id="PR00163">
    <property type="entry name" value="RUBREDOXIN"/>
</dbReference>
<feature type="domain" description="Flavodoxin-like" evidence="7">
    <location>
        <begin position="253"/>
        <end position="391"/>
    </location>
</feature>
<dbReference type="Gene3D" id="3.40.50.360">
    <property type="match status" value="1"/>
</dbReference>
<evidence type="ECO:0000256" key="2">
    <source>
        <dbReference type="ARBA" id="ARBA00007121"/>
    </source>
</evidence>
<evidence type="ECO:0000259" key="8">
    <source>
        <dbReference type="PROSITE" id="PS50903"/>
    </source>
</evidence>
<gene>
    <name evidence="9" type="ORF">WMO45_09635</name>
</gene>
<keyword evidence="10" id="KW-1185">Reference proteome</keyword>
<dbReference type="Pfam" id="PF00258">
    <property type="entry name" value="Flavodoxin_1"/>
    <property type="match status" value="1"/>
</dbReference>
<dbReference type="CDD" id="cd00133">
    <property type="entry name" value="PTS_IIB"/>
    <property type="match status" value="1"/>
</dbReference>
<accession>A0ABV1EQB3</accession>